<evidence type="ECO:0000256" key="3">
    <source>
        <dbReference type="ARBA" id="ARBA00022435"/>
    </source>
</evidence>
<dbReference type="UniPathway" id="UPA00703">
    <property type="reaction ID" value="UER00720"/>
</dbReference>
<keyword evidence="10" id="KW-0175">Coiled coil</keyword>
<dbReference type="AlphaFoldDB" id="A0A7X6HEP1"/>
<evidence type="ECO:0000256" key="4">
    <source>
        <dbReference type="ARBA" id="ARBA00022532"/>
    </source>
</evidence>
<dbReference type="NCBIfam" id="TIGR01344">
    <property type="entry name" value="malate_syn_A"/>
    <property type="match status" value="1"/>
</dbReference>
<evidence type="ECO:0000256" key="6">
    <source>
        <dbReference type="ARBA" id="ARBA00047918"/>
    </source>
</evidence>
<evidence type="ECO:0000256" key="7">
    <source>
        <dbReference type="ARBA" id="ARBA00068441"/>
    </source>
</evidence>
<keyword evidence="4 9" id="KW-0816">Tricarboxylic acid cycle</keyword>
<dbReference type="InterPro" id="IPR011076">
    <property type="entry name" value="Malate_synth_sf"/>
</dbReference>
<feature type="active site" description="Proton acceptor" evidence="8">
    <location>
        <position position="162"/>
    </location>
</feature>
<dbReference type="GO" id="GO:0006097">
    <property type="term" value="P:glyoxylate cycle"/>
    <property type="evidence" value="ECO:0007669"/>
    <property type="project" value="UniProtKB-UniPathway"/>
</dbReference>
<keyword evidence="14" id="KW-0012">Acyltransferase</keyword>
<dbReference type="EMBL" id="JAAZSQ010000008">
    <property type="protein sequence ID" value="NKX54854.1"/>
    <property type="molecule type" value="Genomic_DNA"/>
</dbReference>
<dbReference type="Gene3D" id="3.20.20.360">
    <property type="entry name" value="Malate synthase, domain 3"/>
    <property type="match status" value="1"/>
</dbReference>
<dbReference type="PIRSF" id="PIRSF001363">
    <property type="entry name" value="Malate_synth"/>
    <property type="match status" value="1"/>
</dbReference>
<evidence type="ECO:0000256" key="8">
    <source>
        <dbReference type="PIRSR" id="PIRSR001363-1"/>
    </source>
</evidence>
<feature type="domain" description="Malate synthase N-terminal" evidence="12">
    <location>
        <begin position="4"/>
        <end position="64"/>
    </location>
</feature>
<evidence type="ECO:0000256" key="2">
    <source>
        <dbReference type="ARBA" id="ARBA00012636"/>
    </source>
</evidence>
<feature type="coiled-coil region" evidence="10">
    <location>
        <begin position="473"/>
        <end position="500"/>
    </location>
</feature>
<evidence type="ECO:0000259" key="11">
    <source>
        <dbReference type="Pfam" id="PF01274"/>
    </source>
</evidence>
<dbReference type="PANTHER" id="PTHR42902:SF1">
    <property type="entry name" value="MALATE SYNTHASE 1-RELATED"/>
    <property type="match status" value="1"/>
</dbReference>
<keyword evidence="3 9" id="KW-0329">Glyoxylate bypass</keyword>
<evidence type="ECO:0000259" key="12">
    <source>
        <dbReference type="Pfam" id="PF20656"/>
    </source>
</evidence>
<dbReference type="GO" id="GO:0005737">
    <property type="term" value="C:cytoplasm"/>
    <property type="evidence" value="ECO:0007669"/>
    <property type="project" value="TreeGrafter"/>
</dbReference>
<comment type="catalytic activity">
    <reaction evidence="6 9">
        <text>glyoxylate + acetyl-CoA + H2O = (S)-malate + CoA + H(+)</text>
        <dbReference type="Rhea" id="RHEA:18181"/>
        <dbReference type="ChEBI" id="CHEBI:15377"/>
        <dbReference type="ChEBI" id="CHEBI:15378"/>
        <dbReference type="ChEBI" id="CHEBI:15589"/>
        <dbReference type="ChEBI" id="CHEBI:36655"/>
        <dbReference type="ChEBI" id="CHEBI:57287"/>
        <dbReference type="ChEBI" id="CHEBI:57288"/>
        <dbReference type="EC" id="2.3.3.9"/>
    </reaction>
</comment>
<comment type="caution">
    <text evidence="14">The sequence shown here is derived from an EMBL/GenBank/DDBJ whole genome shotgun (WGS) entry which is preliminary data.</text>
</comment>
<evidence type="ECO:0000256" key="1">
    <source>
        <dbReference type="ARBA" id="ARBA00006394"/>
    </source>
</evidence>
<dbReference type="RefSeq" id="WP_168486202.1">
    <property type="nucleotide sequence ID" value="NZ_JAAZSQ010000008.1"/>
</dbReference>
<evidence type="ECO:0000256" key="5">
    <source>
        <dbReference type="ARBA" id="ARBA00022679"/>
    </source>
</evidence>
<comment type="similarity">
    <text evidence="1 9">Belongs to the malate synthase family.</text>
</comment>
<name>A0A7X6HEP1_9MICC</name>
<dbReference type="Gene3D" id="1.20.1220.12">
    <property type="entry name" value="Malate synthase, domain III"/>
    <property type="match status" value="1"/>
</dbReference>
<keyword evidence="15" id="KW-1185">Reference proteome</keyword>
<evidence type="ECO:0000313" key="15">
    <source>
        <dbReference type="Proteomes" id="UP000544090"/>
    </source>
</evidence>
<dbReference type="CDD" id="cd00727">
    <property type="entry name" value="malate_synt_A"/>
    <property type="match status" value="1"/>
</dbReference>
<dbReference type="InterPro" id="IPR001465">
    <property type="entry name" value="Malate_synthase_TIM"/>
</dbReference>
<comment type="pathway">
    <text evidence="9">Carbohydrate metabolism; glyoxylate cycle; (S)-malate from isocitrate: step 2/2.</text>
</comment>
<dbReference type="InterPro" id="IPR006252">
    <property type="entry name" value="Malate_synthA"/>
</dbReference>
<dbReference type="Pfam" id="PF20656">
    <property type="entry name" value="MS_N"/>
    <property type="match status" value="1"/>
</dbReference>
<dbReference type="SUPFAM" id="SSF51645">
    <property type="entry name" value="Malate synthase G"/>
    <property type="match status" value="1"/>
</dbReference>
<dbReference type="InterPro" id="IPR046363">
    <property type="entry name" value="MS_N_TIM-barrel_dom"/>
</dbReference>
<protein>
    <recommendedName>
        <fullName evidence="7 9">Malate synthase</fullName>
        <ecNumber evidence="2 9">2.3.3.9</ecNumber>
    </recommendedName>
</protein>
<dbReference type="Pfam" id="PF01274">
    <property type="entry name" value="MS_TIM-barrel"/>
    <property type="match status" value="1"/>
</dbReference>
<gene>
    <name evidence="14" type="primary">aceB</name>
    <name evidence="14" type="ORF">HGG74_09935</name>
</gene>
<feature type="domain" description="Malate synthase C-terminal" evidence="13">
    <location>
        <begin position="412"/>
        <end position="530"/>
    </location>
</feature>
<dbReference type="InterPro" id="IPR048355">
    <property type="entry name" value="MS_C"/>
</dbReference>
<dbReference type="GO" id="GO:0004474">
    <property type="term" value="F:malate synthase activity"/>
    <property type="evidence" value="ECO:0007669"/>
    <property type="project" value="UniProtKB-EC"/>
</dbReference>
<dbReference type="InterPro" id="IPR048356">
    <property type="entry name" value="MS_N"/>
</dbReference>
<reference evidence="14 15" key="1">
    <citation type="submission" date="2020-04" db="EMBL/GenBank/DDBJ databases">
        <title>Arthrobacter sp. nov.</title>
        <authorList>
            <person name="Liu S."/>
        </authorList>
    </citation>
    <scope>NUCLEOTIDE SEQUENCE [LARGE SCALE GENOMIC DNA]</scope>
    <source>
        <strain evidence="14 15">E918</strain>
    </source>
</reference>
<keyword evidence="5 9" id="KW-0808">Transferase</keyword>
<evidence type="ECO:0000256" key="10">
    <source>
        <dbReference type="SAM" id="Coils"/>
    </source>
</evidence>
<dbReference type="FunFam" id="3.20.20.360:FF:000001">
    <property type="entry name" value="Malate synthase"/>
    <property type="match status" value="1"/>
</dbReference>
<evidence type="ECO:0000259" key="13">
    <source>
        <dbReference type="Pfam" id="PF20659"/>
    </source>
</evidence>
<feature type="domain" description="Malate synthase TIM barrel" evidence="11">
    <location>
        <begin position="159"/>
        <end position="404"/>
    </location>
</feature>
<dbReference type="Proteomes" id="UP000544090">
    <property type="component" value="Unassembled WGS sequence"/>
</dbReference>
<dbReference type="GO" id="GO:0006099">
    <property type="term" value="P:tricarboxylic acid cycle"/>
    <property type="evidence" value="ECO:0007669"/>
    <property type="project" value="UniProtKB-KW"/>
</dbReference>
<dbReference type="InterPro" id="IPR044856">
    <property type="entry name" value="Malate_synth_C_sf"/>
</dbReference>
<dbReference type="PROSITE" id="PS00510">
    <property type="entry name" value="MALATE_SYNTHASE"/>
    <property type="match status" value="1"/>
</dbReference>
<evidence type="ECO:0000256" key="9">
    <source>
        <dbReference type="RuleBase" id="RU000555"/>
    </source>
</evidence>
<organism evidence="14 15">
    <name type="scientific">Arthrobacter mobilis</name>
    <dbReference type="NCBI Taxonomy" id="2724944"/>
    <lineage>
        <taxon>Bacteria</taxon>
        <taxon>Bacillati</taxon>
        <taxon>Actinomycetota</taxon>
        <taxon>Actinomycetes</taxon>
        <taxon>Micrococcales</taxon>
        <taxon>Micrococcaceae</taxon>
        <taxon>Arthrobacter</taxon>
    </lineage>
</organism>
<sequence>MTLEFTTPAGLDRAGGILTDEALAFVEALHRNFAGRREELLGERVTARRKAASDGFLDFLPQTREIRGSEWKVAPAPPALQDRRVEITGPATPAKMAINALNSGAKVWLADLEDAASPSWHNQVDGILNLRDAALGTLSYTSPEGKSYALRQDAPLAVVVTRPRGWHLPEYNVIVNGAPASGSLVDFGLHFFHTAKLLLANGHGPYYYLPKLESHLEARLWNDVFTFAEEYLGIEHGTVRATVLIETVPAAFQMEEILYELREHASGLNAGRWDYLFSIIKYFRDAGAKFVLADRSTITMTAPLMRAYTELLVKSCHRRGAFAMGGMAAFIPNRREPEITEAAFAKVRADKTREATDGFDGSWVAHPDLVPICREVFDEVLAGKPNQVDRLREEVQVTAEQLLDVPSAGSVRTQKELALNLYVAIRYTAVWLSGNGAVAIHNLMEDAATAEISRSQVWQQIRNGVVYEDTGNMATRELVAEELERQKEVLRGEVDATSFEQFFEPAAGLIADLVLGEEYVDFLTLPAYDLLEKAALNVLGTK</sequence>
<dbReference type="Pfam" id="PF20659">
    <property type="entry name" value="MS_C"/>
    <property type="match status" value="1"/>
</dbReference>
<dbReference type="InterPro" id="IPR019830">
    <property type="entry name" value="Malate_synthase_CS"/>
</dbReference>
<proteinExistence type="inferred from homology"/>
<evidence type="ECO:0000313" key="14">
    <source>
        <dbReference type="EMBL" id="NKX54854.1"/>
    </source>
</evidence>
<feature type="active site" description="Proton donor" evidence="8">
    <location>
        <position position="446"/>
    </location>
</feature>
<accession>A0A7X6HEP1</accession>
<dbReference type="PANTHER" id="PTHR42902">
    <property type="entry name" value="MALATE SYNTHASE"/>
    <property type="match status" value="1"/>
</dbReference>
<dbReference type="FunFam" id="1.20.1220.12:FF:000001">
    <property type="entry name" value="Malate synthase"/>
    <property type="match status" value="1"/>
</dbReference>
<dbReference type="EC" id="2.3.3.9" evidence="2 9"/>